<dbReference type="InterPro" id="IPR011042">
    <property type="entry name" value="6-blade_b-propeller_TolB-like"/>
</dbReference>
<dbReference type="Pfam" id="PF01436">
    <property type="entry name" value="NHL"/>
    <property type="match status" value="2"/>
</dbReference>
<dbReference type="GO" id="GO:0008270">
    <property type="term" value="F:zinc ion binding"/>
    <property type="evidence" value="ECO:0007669"/>
    <property type="project" value="UniProtKB-KW"/>
</dbReference>
<evidence type="ECO:0000256" key="2">
    <source>
        <dbReference type="PROSITE-ProRule" id="PRU00504"/>
    </source>
</evidence>
<accession>A0A820PED2</accession>
<reference evidence="3" key="1">
    <citation type="submission" date="2021-02" db="EMBL/GenBank/DDBJ databases">
        <authorList>
            <person name="Nowell W R."/>
        </authorList>
    </citation>
    <scope>NUCLEOTIDE SEQUENCE</scope>
</reference>
<sequence>MFKNGMFYFLHYDSLRQRLFGLRDYNLFTLVIEEYNLTTLHPMREYTRRNAKKYAYAFHQCSIFDYEENWTVEVRTRLENANINAYYLKMDLNLVGEAIYKESNECPGGLKWTKTGTTIIGSGSGTGPDQLNLPDGIFIEPKTQILYVTDASNSRIQKRYPNGNIETAAGQSDGTSGKAANMLSGPSDVFADENENVFIADWGNQRIQFWEKDAKSGKTVAGNGSRGSALNQFSYPSTVFFDSKKNIIVSDYENQRVTQWPFSFDPKTSIGSIIAGGNGAGLNPYQLNSPTGLYYDEQNQILYISNEASHSITQWVLGSYEPRNIYAGIPGRPGNSAAQLFYPEGITIDKYGNLYVADTSNHRIQMFCPNAIQGITIAGTGQLGNSSSELSYPGDIAFDSELNLYVSDRYNNRIQKFGRIH</sequence>
<evidence type="ECO:0000313" key="4">
    <source>
        <dbReference type="Proteomes" id="UP000663873"/>
    </source>
</evidence>
<dbReference type="PANTHER" id="PTHR24104">
    <property type="entry name" value="E3 UBIQUITIN-PROTEIN LIGASE NHLRC1-RELATED"/>
    <property type="match status" value="1"/>
</dbReference>
<dbReference type="InterPro" id="IPR001258">
    <property type="entry name" value="NHL_repeat"/>
</dbReference>
<dbReference type="PROSITE" id="PS51125">
    <property type="entry name" value="NHL"/>
    <property type="match status" value="2"/>
</dbReference>
<dbReference type="PANTHER" id="PTHR24104:SF25">
    <property type="entry name" value="PROTEIN LIN-41"/>
    <property type="match status" value="1"/>
</dbReference>
<evidence type="ECO:0000256" key="1">
    <source>
        <dbReference type="ARBA" id="ARBA00022737"/>
    </source>
</evidence>
<feature type="repeat" description="NHL" evidence="2">
    <location>
        <begin position="381"/>
        <end position="420"/>
    </location>
</feature>
<dbReference type="EMBL" id="CAJOBP010003396">
    <property type="protein sequence ID" value="CAF4403275.1"/>
    <property type="molecule type" value="Genomic_DNA"/>
</dbReference>
<dbReference type="AlphaFoldDB" id="A0A820PED2"/>
<dbReference type="Gene3D" id="2.40.10.500">
    <property type="match status" value="1"/>
</dbReference>
<keyword evidence="1" id="KW-0677">Repeat</keyword>
<dbReference type="Proteomes" id="UP000663873">
    <property type="component" value="Unassembled WGS sequence"/>
</dbReference>
<evidence type="ECO:0000313" key="3">
    <source>
        <dbReference type="EMBL" id="CAF4403275.1"/>
    </source>
</evidence>
<organism evidence="3 4">
    <name type="scientific">Rotaria socialis</name>
    <dbReference type="NCBI Taxonomy" id="392032"/>
    <lineage>
        <taxon>Eukaryota</taxon>
        <taxon>Metazoa</taxon>
        <taxon>Spiralia</taxon>
        <taxon>Gnathifera</taxon>
        <taxon>Rotifera</taxon>
        <taxon>Eurotatoria</taxon>
        <taxon>Bdelloidea</taxon>
        <taxon>Philodinida</taxon>
        <taxon>Philodinidae</taxon>
        <taxon>Rotaria</taxon>
    </lineage>
</organism>
<dbReference type="CDD" id="cd05819">
    <property type="entry name" value="NHL"/>
    <property type="match status" value="1"/>
</dbReference>
<gene>
    <name evidence="3" type="ORF">UJA718_LOCUS19273</name>
</gene>
<comment type="caution">
    <text evidence="3">The sequence shown here is derived from an EMBL/GenBank/DDBJ whole genome shotgun (WGS) entry which is preliminary data.</text>
</comment>
<name>A0A820PED2_9BILA</name>
<dbReference type="InterPro" id="IPR050952">
    <property type="entry name" value="TRIM-NHL_E3_ligases"/>
</dbReference>
<proteinExistence type="predicted"/>
<dbReference type="Gene3D" id="2.120.10.30">
    <property type="entry name" value="TolB, C-terminal domain"/>
    <property type="match status" value="2"/>
</dbReference>
<feature type="repeat" description="NHL" evidence="2">
    <location>
        <begin position="327"/>
        <end position="370"/>
    </location>
</feature>
<dbReference type="SUPFAM" id="SSF101898">
    <property type="entry name" value="NHL repeat"/>
    <property type="match status" value="1"/>
</dbReference>
<protein>
    <submittedName>
        <fullName evidence="3">Uncharacterized protein</fullName>
    </submittedName>
</protein>
<keyword evidence="4" id="KW-1185">Reference proteome</keyword>